<evidence type="ECO:0000256" key="3">
    <source>
        <dbReference type="ARBA" id="ARBA00022737"/>
    </source>
</evidence>
<proteinExistence type="predicted"/>
<dbReference type="Ensembl" id="ENSSFAT00005016412.1">
    <property type="protein sequence ID" value="ENSSFAP00005015770.1"/>
    <property type="gene ID" value="ENSSFAG00005008409.1"/>
</dbReference>
<dbReference type="GeneID" id="115401801"/>
<keyword evidence="3" id="KW-0677">Repeat</keyword>
<dbReference type="SMART" id="SM00082">
    <property type="entry name" value="LRRCT"/>
    <property type="match status" value="1"/>
</dbReference>
<dbReference type="Pfam" id="PF13855">
    <property type="entry name" value="LRR_8"/>
    <property type="match status" value="1"/>
</dbReference>
<dbReference type="InParanoid" id="A0A672GFK7"/>
<dbReference type="PROSITE" id="PS51450">
    <property type="entry name" value="LRR"/>
    <property type="match status" value="1"/>
</dbReference>
<evidence type="ECO:0000256" key="4">
    <source>
        <dbReference type="SAM" id="SignalP"/>
    </source>
</evidence>
<evidence type="ECO:0000256" key="1">
    <source>
        <dbReference type="ARBA" id="ARBA00022614"/>
    </source>
</evidence>
<evidence type="ECO:0000259" key="5">
    <source>
        <dbReference type="SMART" id="SM00082"/>
    </source>
</evidence>
<sequence length="276" mass="30325">MRASLLLALTFLLSHVTGADPGPGCQTKRDKDYRPSMNCTAGGFSSIPLEIEPTIQVLLFRDNRFSSLSWSSFQVFAQLHEVDLTGNQILEVPLSPGALLPTLSVLRLGWNRLTGLPNGSFSACPALTELHLPHNTISALSDGSFSGLSRLETLDLTSNRITVLPPLMLHPLVAIENLFLGNNQIRVMPDDWFSKKEDIPYIILSANPWECSCSLRILHRYLQDNGLNVYVLDGGLISSDPESVVCQSPLTLKGLSVVNLEESELCGPRPRSLSRF</sequence>
<dbReference type="Proteomes" id="UP000472267">
    <property type="component" value="Chromosome 2"/>
</dbReference>
<dbReference type="InterPro" id="IPR050541">
    <property type="entry name" value="LRR_TM_domain-containing"/>
</dbReference>
<dbReference type="PANTHER" id="PTHR24369">
    <property type="entry name" value="ANTIGEN BSP, PUTATIVE-RELATED"/>
    <property type="match status" value="1"/>
</dbReference>
<dbReference type="GO" id="GO:0005886">
    <property type="term" value="C:plasma membrane"/>
    <property type="evidence" value="ECO:0007669"/>
    <property type="project" value="TreeGrafter"/>
</dbReference>
<reference evidence="6" key="3">
    <citation type="submission" date="2025-09" db="UniProtKB">
        <authorList>
            <consortium name="Ensembl"/>
        </authorList>
    </citation>
    <scope>IDENTIFICATION</scope>
</reference>
<keyword evidence="1" id="KW-0433">Leucine-rich repeat</keyword>
<feature type="chain" id="PRO_5025508938" evidence="4">
    <location>
        <begin position="20"/>
        <end position="276"/>
    </location>
</feature>
<dbReference type="OMA" id="PHNTISA"/>
<dbReference type="OrthoDB" id="8400687at2759"/>
<organism evidence="6 7">
    <name type="scientific">Salarias fasciatus</name>
    <name type="common">Jewelled blenny</name>
    <name type="synonym">Blennius fasciatus</name>
    <dbReference type="NCBI Taxonomy" id="181472"/>
    <lineage>
        <taxon>Eukaryota</taxon>
        <taxon>Metazoa</taxon>
        <taxon>Chordata</taxon>
        <taxon>Craniata</taxon>
        <taxon>Vertebrata</taxon>
        <taxon>Euteleostomi</taxon>
        <taxon>Actinopterygii</taxon>
        <taxon>Neopterygii</taxon>
        <taxon>Teleostei</taxon>
        <taxon>Neoteleostei</taxon>
        <taxon>Acanthomorphata</taxon>
        <taxon>Ovalentaria</taxon>
        <taxon>Blenniimorphae</taxon>
        <taxon>Blenniiformes</taxon>
        <taxon>Blennioidei</taxon>
        <taxon>Blenniidae</taxon>
        <taxon>Salariinae</taxon>
        <taxon>Salarias</taxon>
    </lineage>
</organism>
<dbReference type="Gene3D" id="3.80.10.10">
    <property type="entry name" value="Ribonuclease Inhibitor"/>
    <property type="match status" value="1"/>
</dbReference>
<keyword evidence="2 4" id="KW-0732">Signal</keyword>
<feature type="domain" description="LRRCT" evidence="5">
    <location>
        <begin position="207"/>
        <end position="267"/>
    </location>
</feature>
<dbReference type="PANTHER" id="PTHR24369:SF157">
    <property type="entry name" value="LRRCT DOMAIN-CONTAINING PROTEIN"/>
    <property type="match status" value="1"/>
</dbReference>
<protein>
    <submittedName>
        <fullName evidence="6">Platelet glycoprotein Ib alpha chain-like</fullName>
    </submittedName>
</protein>
<evidence type="ECO:0000313" key="7">
    <source>
        <dbReference type="Proteomes" id="UP000472267"/>
    </source>
</evidence>
<dbReference type="InterPro" id="IPR003591">
    <property type="entry name" value="Leu-rich_rpt_typical-subtyp"/>
</dbReference>
<keyword evidence="7" id="KW-1185">Reference proteome</keyword>
<gene>
    <name evidence="6" type="primary">LOC115401801</name>
</gene>
<dbReference type="InterPro" id="IPR001611">
    <property type="entry name" value="Leu-rich_rpt"/>
</dbReference>
<feature type="signal peptide" evidence="4">
    <location>
        <begin position="1"/>
        <end position="19"/>
    </location>
</feature>
<accession>A0A672GFK7</accession>
<dbReference type="InterPro" id="IPR000483">
    <property type="entry name" value="Cys-rich_flank_reg_C"/>
</dbReference>
<dbReference type="InterPro" id="IPR032675">
    <property type="entry name" value="LRR_dom_sf"/>
</dbReference>
<reference evidence="6" key="2">
    <citation type="submission" date="2025-08" db="UniProtKB">
        <authorList>
            <consortium name="Ensembl"/>
        </authorList>
    </citation>
    <scope>IDENTIFICATION</scope>
</reference>
<dbReference type="SMART" id="SM00369">
    <property type="entry name" value="LRR_TYP"/>
    <property type="match status" value="4"/>
</dbReference>
<name>A0A672GFK7_SALFA</name>
<dbReference type="CTD" id="2811"/>
<dbReference type="AlphaFoldDB" id="A0A672GFK7"/>
<dbReference type="RefSeq" id="XP_029965998.1">
    <property type="nucleotide sequence ID" value="XM_030110138.1"/>
</dbReference>
<reference evidence="6" key="1">
    <citation type="submission" date="2019-06" db="EMBL/GenBank/DDBJ databases">
        <authorList>
            <consortium name="Wellcome Sanger Institute Data Sharing"/>
        </authorList>
    </citation>
    <scope>NUCLEOTIDE SEQUENCE [LARGE SCALE GENOMIC DNA]</scope>
</reference>
<evidence type="ECO:0000256" key="2">
    <source>
        <dbReference type="ARBA" id="ARBA00022729"/>
    </source>
</evidence>
<evidence type="ECO:0000313" key="6">
    <source>
        <dbReference type="Ensembl" id="ENSSFAP00005015770.1"/>
    </source>
</evidence>
<dbReference type="SUPFAM" id="SSF52058">
    <property type="entry name" value="L domain-like"/>
    <property type="match status" value="1"/>
</dbReference>